<evidence type="ECO:0000256" key="7">
    <source>
        <dbReference type="ARBA" id="ARBA00022741"/>
    </source>
</evidence>
<dbReference type="InterPro" id="IPR005467">
    <property type="entry name" value="His_kinase_dom"/>
</dbReference>
<evidence type="ECO:0000256" key="1">
    <source>
        <dbReference type="ARBA" id="ARBA00000085"/>
    </source>
</evidence>
<keyword evidence="11 15" id="KW-0472">Membrane</keyword>
<evidence type="ECO:0000256" key="10">
    <source>
        <dbReference type="ARBA" id="ARBA00023012"/>
    </source>
</evidence>
<evidence type="ECO:0000313" key="20">
    <source>
        <dbReference type="Proteomes" id="UP001430306"/>
    </source>
</evidence>
<dbReference type="SUPFAM" id="SSF47384">
    <property type="entry name" value="Homodimeric domain of signal transducing histidine kinase"/>
    <property type="match status" value="1"/>
</dbReference>
<accession>A0ABS8NFV8</accession>
<gene>
    <name evidence="19" type="ORF">LOC71_08560</name>
</gene>
<dbReference type="SMART" id="SM00387">
    <property type="entry name" value="HATPase_c"/>
    <property type="match status" value="1"/>
</dbReference>
<reference evidence="19" key="1">
    <citation type="submission" date="2021-11" db="EMBL/GenBank/DDBJ databases">
        <title>Genome sequence.</title>
        <authorList>
            <person name="Sun Q."/>
        </authorList>
    </citation>
    <scope>NUCLEOTIDE SEQUENCE</scope>
    <source>
        <strain evidence="19">JC740</strain>
    </source>
</reference>
<dbReference type="SUPFAM" id="SSF47226">
    <property type="entry name" value="Histidine-containing phosphotransfer domain, HPT domain"/>
    <property type="match status" value="1"/>
</dbReference>
<dbReference type="Pfam" id="PF00512">
    <property type="entry name" value="HisKA"/>
    <property type="match status" value="1"/>
</dbReference>
<keyword evidence="5 13" id="KW-0597">Phosphoprotein</keyword>
<dbReference type="CDD" id="cd00082">
    <property type="entry name" value="HisKA"/>
    <property type="match status" value="1"/>
</dbReference>
<dbReference type="InterPro" id="IPR036641">
    <property type="entry name" value="HPT_dom_sf"/>
</dbReference>
<evidence type="ECO:0000256" key="5">
    <source>
        <dbReference type="ARBA" id="ARBA00022553"/>
    </source>
</evidence>
<dbReference type="Gene3D" id="3.30.565.10">
    <property type="entry name" value="Histidine kinase-like ATPase, C-terminal domain"/>
    <property type="match status" value="1"/>
</dbReference>
<protein>
    <recommendedName>
        <fullName evidence="3">histidine kinase</fullName>
        <ecNumber evidence="3">2.7.13.3</ecNumber>
    </recommendedName>
</protein>
<feature type="modified residue" description="Phosphohistidine" evidence="12">
    <location>
        <position position="801"/>
    </location>
</feature>
<keyword evidence="10" id="KW-0902">Two-component regulatory system</keyword>
<keyword evidence="6 15" id="KW-0812">Transmembrane</keyword>
<evidence type="ECO:0000256" key="11">
    <source>
        <dbReference type="ARBA" id="ARBA00023136"/>
    </source>
</evidence>
<dbReference type="InterPro" id="IPR003661">
    <property type="entry name" value="HisK_dim/P_dom"/>
</dbReference>
<dbReference type="PANTHER" id="PTHR45339">
    <property type="entry name" value="HYBRID SIGNAL TRANSDUCTION HISTIDINE KINASE J"/>
    <property type="match status" value="1"/>
</dbReference>
<keyword evidence="7" id="KW-0547">Nucleotide-binding</keyword>
<dbReference type="SUPFAM" id="SSF52172">
    <property type="entry name" value="CheY-like"/>
    <property type="match status" value="1"/>
</dbReference>
<evidence type="ECO:0000256" key="6">
    <source>
        <dbReference type="ARBA" id="ARBA00022692"/>
    </source>
</evidence>
<dbReference type="InterPro" id="IPR036890">
    <property type="entry name" value="HATPase_C_sf"/>
</dbReference>
<evidence type="ECO:0000256" key="9">
    <source>
        <dbReference type="ARBA" id="ARBA00022989"/>
    </source>
</evidence>
<evidence type="ECO:0000259" key="16">
    <source>
        <dbReference type="PROSITE" id="PS50109"/>
    </source>
</evidence>
<sequence>MWQAWYEYRIDYALFALVFFAGHAYLMHRVRRQMPPDSSHGELPFGLSNQAMKNRFRLSCLVLILLLVAGFVAVELVDRYQRSRLRQQVSGFAPTYAEELEQLGHQQIDPGTPADDPVYLRMIEAQKRWLRVNSQVSDIYTMRRIDPNESRRLQSLRSNTKGLPYQLIVDSETDYDRNGVFRGPRESRTHIGEIFYDSSQAEISQAFQGSPTFAEVPSQDRWGIWVTAYAPLRNDDGEVEALVGVDFPAESYVQSIIIARVGMIGIVATILSLYLGGVVSIGMLKIGIVAKERNQVLLQDQRDLATKAAAQARQAAVTKNQFLANMSHELRTPMHGILGTTDLMLRSKLTDEQGRYMRMIQSSAKGLLTVLNDILDFSKVDSGQMRLELVPFRLSDLLQQTMDAVGGLRDENVALEFSSPEDVPDLLLGDPTRLRQVLINLVGNALKFTSKGQVTLSIRRDIEGTTNLDSPETETARIVFVIADTGIGMTQQQQDRIFEAFMQADSSTTRRFGGTGLGLAISSQLVELMGGQLEVCSVPEQGSNFRFDIPLQVPTPEQTKTFEAVQRQEEPVEEFGTCDRPCDLLLVEDGAINRAVAEAMLLARGHRVTSVPNAMQAIERLRQRSYDLVLMDVQMPEMDGLTATKIIREELPAPSKDVPIIALTAHAMTEDRNRCLAAGMDACLTKPYPPQLLFQTIEAFDCQRALEDDDLMQPLPRGGAATLPSSVSSTSSDSSLTNDSSAAMDESPGLDPTVVMQNVGGDLDVLRSLVDTIRKELPPQIEALQTAMNSRDRRQIERAAHQLRGTAAAIGATQAQKIADTMETFCQTQTSEQERMHLLRDRAKALIIAFDLAQLELDEFLNSSSGREHPGIESP</sequence>
<dbReference type="InterPro" id="IPR004358">
    <property type="entry name" value="Sig_transdc_His_kin-like_C"/>
</dbReference>
<dbReference type="CDD" id="cd17546">
    <property type="entry name" value="REC_hyHK_CKI1_RcsC-like"/>
    <property type="match status" value="1"/>
</dbReference>
<evidence type="ECO:0000313" key="19">
    <source>
        <dbReference type="EMBL" id="MCC9642324.1"/>
    </source>
</evidence>
<dbReference type="Pfam" id="PF02518">
    <property type="entry name" value="HATPase_c"/>
    <property type="match status" value="1"/>
</dbReference>
<name>A0ABS8NFV8_9BACT</name>
<dbReference type="SMART" id="SM00388">
    <property type="entry name" value="HisKA"/>
    <property type="match status" value="1"/>
</dbReference>
<evidence type="ECO:0000259" key="17">
    <source>
        <dbReference type="PROSITE" id="PS50110"/>
    </source>
</evidence>
<dbReference type="PROSITE" id="PS50110">
    <property type="entry name" value="RESPONSE_REGULATORY"/>
    <property type="match status" value="1"/>
</dbReference>
<feature type="domain" description="HPt" evidence="18">
    <location>
        <begin position="762"/>
        <end position="860"/>
    </location>
</feature>
<evidence type="ECO:0000256" key="12">
    <source>
        <dbReference type="PROSITE-ProRule" id="PRU00110"/>
    </source>
</evidence>
<dbReference type="Gene3D" id="1.10.287.130">
    <property type="match status" value="1"/>
</dbReference>
<feature type="transmembrane region" description="Helical" evidence="15">
    <location>
        <begin position="12"/>
        <end position="28"/>
    </location>
</feature>
<proteinExistence type="predicted"/>
<evidence type="ECO:0000256" key="2">
    <source>
        <dbReference type="ARBA" id="ARBA00004651"/>
    </source>
</evidence>
<evidence type="ECO:0000256" key="3">
    <source>
        <dbReference type="ARBA" id="ARBA00012438"/>
    </source>
</evidence>
<dbReference type="Gene3D" id="3.40.50.2300">
    <property type="match status" value="1"/>
</dbReference>
<organism evidence="19 20">
    <name type="scientific">Rhodopirellula halodulae</name>
    <dbReference type="NCBI Taxonomy" id="2894198"/>
    <lineage>
        <taxon>Bacteria</taxon>
        <taxon>Pseudomonadati</taxon>
        <taxon>Planctomycetota</taxon>
        <taxon>Planctomycetia</taxon>
        <taxon>Pirellulales</taxon>
        <taxon>Pirellulaceae</taxon>
        <taxon>Rhodopirellula</taxon>
    </lineage>
</organism>
<dbReference type="InterPro" id="IPR008207">
    <property type="entry name" value="Sig_transdc_His_kin_Hpt_dom"/>
</dbReference>
<evidence type="ECO:0000256" key="13">
    <source>
        <dbReference type="PROSITE-ProRule" id="PRU00169"/>
    </source>
</evidence>
<evidence type="ECO:0000259" key="18">
    <source>
        <dbReference type="PROSITE" id="PS50894"/>
    </source>
</evidence>
<evidence type="ECO:0000256" key="4">
    <source>
        <dbReference type="ARBA" id="ARBA00022475"/>
    </source>
</evidence>
<evidence type="ECO:0000256" key="15">
    <source>
        <dbReference type="SAM" id="Phobius"/>
    </source>
</evidence>
<dbReference type="EC" id="2.7.13.3" evidence="3"/>
<comment type="caution">
    <text evidence="19">The sequence shown here is derived from an EMBL/GenBank/DDBJ whole genome shotgun (WGS) entry which is preliminary data.</text>
</comment>
<dbReference type="Pfam" id="PF01627">
    <property type="entry name" value="Hpt"/>
    <property type="match status" value="1"/>
</dbReference>
<feature type="region of interest" description="Disordered" evidence="14">
    <location>
        <begin position="711"/>
        <end position="751"/>
    </location>
</feature>
<dbReference type="InterPro" id="IPR003594">
    <property type="entry name" value="HATPase_dom"/>
</dbReference>
<feature type="modified residue" description="4-aspartylphosphate" evidence="13">
    <location>
        <position position="632"/>
    </location>
</feature>
<dbReference type="PROSITE" id="PS50894">
    <property type="entry name" value="HPT"/>
    <property type="match status" value="1"/>
</dbReference>
<dbReference type="SMART" id="SM00448">
    <property type="entry name" value="REC"/>
    <property type="match status" value="1"/>
</dbReference>
<dbReference type="CDD" id="cd16922">
    <property type="entry name" value="HATPase_EvgS-ArcB-TorS-like"/>
    <property type="match status" value="1"/>
</dbReference>
<feature type="domain" description="Response regulatory" evidence="17">
    <location>
        <begin position="583"/>
        <end position="701"/>
    </location>
</feature>
<dbReference type="InterPro" id="IPR011006">
    <property type="entry name" value="CheY-like_superfamily"/>
</dbReference>
<keyword evidence="4" id="KW-1003">Cell membrane</keyword>
<keyword evidence="20" id="KW-1185">Reference proteome</keyword>
<dbReference type="PANTHER" id="PTHR45339:SF1">
    <property type="entry name" value="HYBRID SIGNAL TRANSDUCTION HISTIDINE KINASE J"/>
    <property type="match status" value="1"/>
</dbReference>
<evidence type="ECO:0000256" key="8">
    <source>
        <dbReference type="ARBA" id="ARBA00022840"/>
    </source>
</evidence>
<dbReference type="SUPFAM" id="SSF55874">
    <property type="entry name" value="ATPase domain of HSP90 chaperone/DNA topoisomerase II/histidine kinase"/>
    <property type="match status" value="1"/>
</dbReference>
<dbReference type="RefSeq" id="WP_230273127.1">
    <property type="nucleotide sequence ID" value="NZ_JAJKFW010000020.1"/>
</dbReference>
<dbReference type="PRINTS" id="PR00344">
    <property type="entry name" value="BCTRLSENSOR"/>
</dbReference>
<comment type="subcellular location">
    <subcellularLocation>
        <location evidence="2">Cell membrane</location>
        <topology evidence="2">Multi-pass membrane protein</topology>
    </subcellularLocation>
</comment>
<dbReference type="InterPro" id="IPR036097">
    <property type="entry name" value="HisK_dim/P_sf"/>
</dbReference>
<dbReference type="PROSITE" id="PS50109">
    <property type="entry name" value="HIS_KIN"/>
    <property type="match status" value="1"/>
</dbReference>
<dbReference type="Gene3D" id="1.20.120.160">
    <property type="entry name" value="HPT domain"/>
    <property type="match status" value="1"/>
</dbReference>
<dbReference type="Proteomes" id="UP001430306">
    <property type="component" value="Unassembled WGS sequence"/>
</dbReference>
<feature type="domain" description="Histidine kinase" evidence="16">
    <location>
        <begin position="325"/>
        <end position="553"/>
    </location>
</feature>
<feature type="transmembrane region" description="Helical" evidence="15">
    <location>
        <begin position="261"/>
        <end position="284"/>
    </location>
</feature>
<comment type="catalytic activity">
    <reaction evidence="1">
        <text>ATP + protein L-histidine = ADP + protein N-phospho-L-histidine.</text>
        <dbReference type="EC" id="2.7.13.3"/>
    </reaction>
</comment>
<dbReference type="EMBL" id="JAJKFW010000020">
    <property type="protein sequence ID" value="MCC9642324.1"/>
    <property type="molecule type" value="Genomic_DNA"/>
</dbReference>
<dbReference type="SMART" id="SM00073">
    <property type="entry name" value="HPT"/>
    <property type="match status" value="1"/>
</dbReference>
<feature type="compositionally biased region" description="Low complexity" evidence="14">
    <location>
        <begin position="725"/>
        <end position="741"/>
    </location>
</feature>
<evidence type="ECO:0000256" key="14">
    <source>
        <dbReference type="SAM" id="MobiDB-lite"/>
    </source>
</evidence>
<dbReference type="Pfam" id="PF00072">
    <property type="entry name" value="Response_reg"/>
    <property type="match status" value="1"/>
</dbReference>
<feature type="transmembrane region" description="Helical" evidence="15">
    <location>
        <begin position="56"/>
        <end position="77"/>
    </location>
</feature>
<keyword evidence="8" id="KW-0067">ATP-binding</keyword>
<dbReference type="InterPro" id="IPR001789">
    <property type="entry name" value="Sig_transdc_resp-reg_receiver"/>
</dbReference>
<keyword evidence="9 15" id="KW-1133">Transmembrane helix</keyword>